<dbReference type="InterPro" id="IPR016181">
    <property type="entry name" value="Acyl_CoA_acyltransferase"/>
</dbReference>
<dbReference type="PROSITE" id="PS51186">
    <property type="entry name" value="GNAT"/>
    <property type="match status" value="1"/>
</dbReference>
<gene>
    <name evidence="2" type="ORF">Bcop_0966</name>
</gene>
<organism evidence="2 3">
    <name type="scientific">Bacteroides coprosuis DSM 18011</name>
    <dbReference type="NCBI Taxonomy" id="679937"/>
    <lineage>
        <taxon>Bacteria</taxon>
        <taxon>Pseudomonadati</taxon>
        <taxon>Bacteroidota</taxon>
        <taxon>Bacteroidia</taxon>
        <taxon>Bacteroidales</taxon>
        <taxon>Bacteroidaceae</taxon>
        <taxon>Bacteroides</taxon>
    </lineage>
</organism>
<keyword evidence="2" id="KW-0808">Transferase</keyword>
<dbReference type="InterPro" id="IPR000182">
    <property type="entry name" value="GNAT_dom"/>
</dbReference>
<proteinExistence type="predicted"/>
<dbReference type="Gene3D" id="3.40.630.30">
    <property type="match status" value="1"/>
</dbReference>
<dbReference type="Proteomes" id="UP000018439">
    <property type="component" value="Chromosome"/>
</dbReference>
<evidence type="ECO:0000313" key="3">
    <source>
        <dbReference type="Proteomes" id="UP000018439"/>
    </source>
</evidence>
<feature type="domain" description="N-acetyltransferase" evidence="1">
    <location>
        <begin position="11"/>
        <end position="153"/>
    </location>
</feature>
<dbReference type="HOGENOM" id="CLU_056607_3_0_10"/>
<dbReference type="SUPFAM" id="SSF55729">
    <property type="entry name" value="Acyl-CoA N-acyltransferases (Nat)"/>
    <property type="match status" value="1"/>
</dbReference>
<protein>
    <submittedName>
        <fullName evidence="2">GCN5-related N-acetyltransferase</fullName>
    </submittedName>
</protein>
<accession>F3ZUK8</accession>
<reference evidence="2 3" key="1">
    <citation type="journal article" date="2011" name="Stand. Genomic Sci.">
        <title>Non-contiguous finished genome sequence of Bacteroides coprosuis type strain (PC139).</title>
        <authorList>
            <person name="Land M."/>
            <person name="Held B."/>
            <person name="Gronow S."/>
            <person name="Abt B."/>
            <person name="Lucas S."/>
            <person name="Del Rio T.G."/>
            <person name="Nolan M."/>
            <person name="Tice H."/>
            <person name="Cheng J.F."/>
            <person name="Pitluck S."/>
            <person name="Liolios K."/>
            <person name="Pagani I."/>
            <person name="Ivanova N."/>
            <person name="Mavromatis K."/>
            <person name="Mikhailova N."/>
            <person name="Pati A."/>
            <person name="Tapia R."/>
            <person name="Han C."/>
            <person name="Goodwin L."/>
            <person name="Chen A."/>
            <person name="Palaniappan K."/>
            <person name="Hauser L."/>
            <person name="Brambilla E.M."/>
            <person name="Rohde M."/>
            <person name="Goker M."/>
            <person name="Detter J.C."/>
            <person name="Woyke T."/>
            <person name="Bristow J."/>
            <person name="Eisen J.A."/>
            <person name="Markowitz V."/>
            <person name="Hugenholtz P."/>
            <person name="Kyrpides N.C."/>
            <person name="Klenk H.P."/>
            <person name="Lapidus A."/>
        </authorList>
    </citation>
    <scope>NUCLEOTIDE SEQUENCE [LARGE SCALE GENOMIC DNA]</scope>
    <source>
        <strain evidence="2 3">DSM 18011</strain>
    </source>
</reference>
<dbReference type="Pfam" id="PF13673">
    <property type="entry name" value="Acetyltransf_10"/>
    <property type="match status" value="1"/>
</dbReference>
<dbReference type="EMBL" id="CM001167">
    <property type="protein sequence ID" value="EGJ71173.1"/>
    <property type="molecule type" value="Genomic_DNA"/>
</dbReference>
<dbReference type="OrthoDB" id="9796171at2"/>
<keyword evidence="3" id="KW-1185">Reference proteome</keyword>
<dbReference type="AlphaFoldDB" id="F3ZUK8"/>
<dbReference type="GO" id="GO:0016747">
    <property type="term" value="F:acyltransferase activity, transferring groups other than amino-acyl groups"/>
    <property type="evidence" value="ECO:0007669"/>
    <property type="project" value="InterPro"/>
</dbReference>
<evidence type="ECO:0000259" key="1">
    <source>
        <dbReference type="PROSITE" id="PS51186"/>
    </source>
</evidence>
<dbReference type="eggNOG" id="COG2153">
    <property type="taxonomic scope" value="Bacteria"/>
</dbReference>
<evidence type="ECO:0000313" key="2">
    <source>
        <dbReference type="EMBL" id="EGJ71173.1"/>
    </source>
</evidence>
<sequence length="153" mass="17978">MNIRDIKWVVKSFNELTSRELYKILHVRQEVFVLELQGYYQDIDYQDQKALHLLGFVKTELVAYTRIFPQNIIFSKSASFGRFLVVKEYRKEGVGHELMEQTFQVVEGLLEANAIEIEAQLYLKVFYEKYGFIMTGNSFINAGIPHIIMKKDL</sequence>
<name>F3ZUK8_9BACE</name>